<evidence type="ECO:0000313" key="2">
    <source>
        <dbReference type="EMBL" id="MFC7315686.1"/>
    </source>
</evidence>
<feature type="transmembrane region" description="Helical" evidence="1">
    <location>
        <begin position="43"/>
        <end position="66"/>
    </location>
</feature>
<name>A0ABD6A6A0_9EURY</name>
<sequence>MSNRPARTALAMALADRRRHLVAVALVAVAFGIAAALGSGVAYYAAALIAFAVWMGWFVLTAVDWIDRADF</sequence>
<evidence type="ECO:0000256" key="1">
    <source>
        <dbReference type="SAM" id="Phobius"/>
    </source>
</evidence>
<organism evidence="2 3">
    <name type="scientific">Halomarina halobia</name>
    <dbReference type="NCBI Taxonomy" id="3033386"/>
    <lineage>
        <taxon>Archaea</taxon>
        <taxon>Methanobacteriati</taxon>
        <taxon>Methanobacteriota</taxon>
        <taxon>Stenosarchaea group</taxon>
        <taxon>Halobacteria</taxon>
        <taxon>Halobacteriales</taxon>
        <taxon>Natronomonadaceae</taxon>
        <taxon>Halomarina</taxon>
    </lineage>
</organism>
<feature type="transmembrane region" description="Helical" evidence="1">
    <location>
        <begin position="21"/>
        <end position="37"/>
    </location>
</feature>
<gene>
    <name evidence="2" type="ORF">ACFQPE_02595</name>
</gene>
<comment type="caution">
    <text evidence="2">The sequence shown here is derived from an EMBL/GenBank/DDBJ whole genome shotgun (WGS) entry which is preliminary data.</text>
</comment>
<keyword evidence="1" id="KW-1133">Transmembrane helix</keyword>
<dbReference type="AlphaFoldDB" id="A0ABD6A6A0"/>
<dbReference type="RefSeq" id="WP_276305087.1">
    <property type="nucleotide sequence ID" value="NZ_CP119992.1"/>
</dbReference>
<proteinExistence type="predicted"/>
<evidence type="ECO:0000313" key="3">
    <source>
        <dbReference type="Proteomes" id="UP001596547"/>
    </source>
</evidence>
<keyword evidence="1" id="KW-0812">Transmembrane</keyword>
<protein>
    <submittedName>
        <fullName evidence="2">Uncharacterized protein</fullName>
    </submittedName>
</protein>
<dbReference type="EMBL" id="JBHTBF010000001">
    <property type="protein sequence ID" value="MFC7315686.1"/>
    <property type="molecule type" value="Genomic_DNA"/>
</dbReference>
<keyword evidence="1" id="KW-0472">Membrane</keyword>
<dbReference type="Proteomes" id="UP001596547">
    <property type="component" value="Unassembled WGS sequence"/>
</dbReference>
<reference evidence="2 3" key="1">
    <citation type="journal article" date="2019" name="Int. J. Syst. Evol. Microbiol.">
        <title>The Global Catalogue of Microorganisms (GCM) 10K type strain sequencing project: providing services to taxonomists for standard genome sequencing and annotation.</title>
        <authorList>
            <consortium name="The Broad Institute Genomics Platform"/>
            <consortium name="The Broad Institute Genome Sequencing Center for Infectious Disease"/>
            <person name="Wu L."/>
            <person name="Ma J."/>
        </authorList>
    </citation>
    <scope>NUCLEOTIDE SEQUENCE [LARGE SCALE GENOMIC DNA]</scope>
    <source>
        <strain evidence="2 3">PSR21</strain>
    </source>
</reference>
<dbReference type="GeneID" id="79314657"/>
<keyword evidence="3" id="KW-1185">Reference proteome</keyword>
<accession>A0ABD6A6A0</accession>